<dbReference type="Proteomes" id="UP000062833">
    <property type="component" value="Chromosome"/>
</dbReference>
<feature type="transmembrane region" description="Helical" evidence="1">
    <location>
        <begin position="72"/>
        <end position="94"/>
    </location>
</feature>
<dbReference type="AlphaFoldDB" id="A0A0M4RFG5"/>
<keyword evidence="1" id="KW-1133">Transmembrane helix</keyword>
<evidence type="ECO:0000313" key="2">
    <source>
        <dbReference type="EMBL" id="ALE94368.1"/>
    </source>
</evidence>
<evidence type="ECO:0000256" key="1">
    <source>
        <dbReference type="SAM" id="Phobius"/>
    </source>
</evidence>
<feature type="transmembrane region" description="Helical" evidence="1">
    <location>
        <begin position="15"/>
        <end position="33"/>
    </location>
</feature>
<keyword evidence="1" id="KW-0812">Transmembrane</keyword>
<dbReference type="PATRIC" id="fig|656366.3.peg.3774"/>
<sequence length="149" mass="15319">MADARRRSPAKVRGAARLCAAIAFGSVAAHLWMAWAHRAMPWEAALMLLMAAVCLPCAVAVWGGAHERAVRALFAMSLTMVAVHAALLMGQGAMGGHRHGAMGAMDEMGAAATTADPLAVAMLAIIALELGVAMLAASVMRRARACATG</sequence>
<dbReference type="EMBL" id="CP012677">
    <property type="protein sequence ID" value="ALE94368.1"/>
    <property type="molecule type" value="Genomic_DNA"/>
</dbReference>
<keyword evidence="1" id="KW-0472">Membrane</keyword>
<evidence type="ECO:0000313" key="3">
    <source>
        <dbReference type="Proteomes" id="UP000062833"/>
    </source>
</evidence>
<organism evidence="2 3">
    <name type="scientific">Arthrobacter alpinus</name>
    <dbReference type="NCBI Taxonomy" id="656366"/>
    <lineage>
        <taxon>Bacteria</taxon>
        <taxon>Bacillati</taxon>
        <taxon>Actinomycetota</taxon>
        <taxon>Actinomycetes</taxon>
        <taxon>Micrococcales</taxon>
        <taxon>Micrococcaceae</taxon>
        <taxon>Arthrobacter</taxon>
    </lineage>
</organism>
<gene>
    <name evidence="2" type="ORF">AOC05_17535</name>
</gene>
<name>A0A0M4RFG5_9MICC</name>
<proteinExistence type="predicted"/>
<feature type="transmembrane region" description="Helical" evidence="1">
    <location>
        <begin position="114"/>
        <end position="137"/>
    </location>
</feature>
<feature type="transmembrane region" description="Helical" evidence="1">
    <location>
        <begin position="45"/>
        <end position="65"/>
    </location>
</feature>
<reference evidence="3" key="1">
    <citation type="submission" date="2015-09" db="EMBL/GenBank/DDBJ databases">
        <title>Complete genome of Arthrobacter alpinus strain R3.8.</title>
        <authorList>
            <person name="See-Too W.S."/>
            <person name="Chan K.G."/>
        </authorList>
    </citation>
    <scope>NUCLEOTIDE SEQUENCE [LARGE SCALE GENOMIC DNA]</scope>
    <source>
        <strain evidence="3">R3.8</strain>
    </source>
</reference>
<keyword evidence="3" id="KW-1185">Reference proteome</keyword>
<accession>A0A0M4RFG5</accession>
<dbReference type="KEGG" id="aaq:AOC05_17535"/>
<protein>
    <submittedName>
        <fullName evidence="2">Uncharacterized protein</fullName>
    </submittedName>
</protein>